<feature type="region of interest" description="Disordered" evidence="12">
    <location>
        <begin position="75"/>
        <end position="97"/>
    </location>
</feature>
<feature type="coiled-coil region" evidence="11">
    <location>
        <begin position="347"/>
        <end position="395"/>
    </location>
</feature>
<gene>
    <name evidence="14" type="ORF">COCON_G00156790</name>
</gene>
<evidence type="ECO:0000256" key="7">
    <source>
        <dbReference type="ARBA" id="ARBA00023212"/>
    </source>
</evidence>
<feature type="compositionally biased region" description="Acidic residues" evidence="12">
    <location>
        <begin position="552"/>
        <end position="600"/>
    </location>
</feature>
<comment type="caution">
    <text evidence="14">The sequence shown here is derived from an EMBL/GenBank/DDBJ whole genome shotgun (WGS) entry which is preliminary data.</text>
</comment>
<feature type="non-terminal residue" evidence="14">
    <location>
        <position position="1"/>
    </location>
</feature>
<dbReference type="OrthoDB" id="2441647at2759"/>
<dbReference type="Gene3D" id="1.20.5.1160">
    <property type="entry name" value="Vasodilator-stimulated phosphoprotein"/>
    <property type="match status" value="1"/>
</dbReference>
<feature type="compositionally biased region" description="Acidic residues" evidence="12">
    <location>
        <begin position="623"/>
        <end position="636"/>
    </location>
</feature>
<comment type="function">
    <text evidence="9">Neurofilaments usually contain three intermediate filament proteins: NEFL, NEFM, and NEFH which are involved in the maintenance of neuronal caliber. May additionally cooperate with the neuronal intermediate filament proteins PRPH and INA to form neuronal filamentous networks.</text>
</comment>
<dbReference type="InterPro" id="IPR050405">
    <property type="entry name" value="Intermediate_filament"/>
</dbReference>
<dbReference type="GO" id="GO:0005882">
    <property type="term" value="C:intermediate filament"/>
    <property type="evidence" value="ECO:0007669"/>
    <property type="project" value="UniProtKB-KW"/>
</dbReference>
<dbReference type="GO" id="GO:0005737">
    <property type="term" value="C:cytoplasm"/>
    <property type="evidence" value="ECO:0007669"/>
    <property type="project" value="TreeGrafter"/>
</dbReference>
<feature type="coiled-coil region" evidence="11">
    <location>
        <begin position="212"/>
        <end position="281"/>
    </location>
</feature>
<sequence length="671" mass="76943">AGLHSCPVSEYGSCLLYKRLVDRAVGAIRAKHLIPHTNRQTAHIHYTSPRNRTHSLSSRMSYTLDSIGTPVYRRAESRSYNRTSASPSTSYRPQSWARTNPATFSTSYKRTTTVPRAYSSTVLCSSDNIDVTPSMFNGDYKRSNEKEQLQGLNDRFAGYIDRVHYLEQQNREIEAEIQALRQKQVSHSQLGDVYDQELSELRSMLEQIHHDKAQVQLDSDHLEEDIQRVKERYEDELRIRDETEATIRAAKKDMDDSALIKVELEKKVQSIRDELEFLRNHHEEEVSDLLSQVQASQVTVERKDYLKTDISAALREIRSQLDGYSSQNLQQAEELLMCRYSKLTEAAEVNKNAISAARNEIDDYRRQIQKQNIELESVRSTKESLERQLNDIDDRHHNDMSSYQETIHQLDNELKGTKWEMARHLREYQDLLNVKMALDIEIAAYRKLLEGEETRFSTFSPSFPYRQPIAPSKSPKDKIEPPKLKVQHKFVEEIIEETKVEDEDSEIDDSLAEVAEELAADLKEGEEDKEGEAGEEELVASTEAKVSACAPDDQEEEGEKEGDEEEEGGDEGESEEKGEEGKEDEEEGEDEGEGDEEALVMEETVLCTKVSKSETVPAKSEEGDKEDSAEEEEEGEGDKGRERGKKGVTKDLPMVRRRKQEQRIRVKKLRL</sequence>
<dbReference type="FunFam" id="1.20.5.170:FF:000002">
    <property type="entry name" value="Type I keratin KA11"/>
    <property type="match status" value="1"/>
</dbReference>
<evidence type="ECO:0000256" key="8">
    <source>
        <dbReference type="ARBA" id="ARBA00023273"/>
    </source>
</evidence>
<dbReference type="SUPFAM" id="SSF64593">
    <property type="entry name" value="Intermediate filament protein, coiled coil region"/>
    <property type="match status" value="2"/>
</dbReference>
<evidence type="ECO:0000256" key="4">
    <source>
        <dbReference type="ARBA" id="ARBA00022754"/>
    </source>
</evidence>
<dbReference type="AlphaFoldDB" id="A0A9Q1D994"/>
<keyword evidence="8" id="KW-0966">Cell projection</keyword>
<dbReference type="GO" id="GO:0030424">
    <property type="term" value="C:axon"/>
    <property type="evidence" value="ECO:0007669"/>
    <property type="project" value="UniProtKB-SubCell"/>
</dbReference>
<dbReference type="GO" id="GO:0099160">
    <property type="term" value="C:postsynaptic intermediate filament cytoskeleton"/>
    <property type="evidence" value="ECO:0007669"/>
    <property type="project" value="TreeGrafter"/>
</dbReference>
<evidence type="ECO:0000256" key="3">
    <source>
        <dbReference type="ARBA" id="ARBA00022490"/>
    </source>
</evidence>
<dbReference type="SMART" id="SM01391">
    <property type="entry name" value="Filament"/>
    <property type="match status" value="1"/>
</dbReference>
<dbReference type="InterPro" id="IPR002957">
    <property type="entry name" value="Keratin_I"/>
</dbReference>
<keyword evidence="4 10" id="KW-0403">Intermediate filament</keyword>
<comment type="subcellular location">
    <subcellularLocation>
        <location evidence="2">Cell projection</location>
        <location evidence="2">Axon</location>
    </subcellularLocation>
    <subcellularLocation>
        <location evidence="1">Cytoplasm</location>
        <location evidence="1">Cytoskeleton</location>
    </subcellularLocation>
</comment>
<keyword evidence="3" id="KW-0963">Cytoplasm</keyword>
<comment type="similarity">
    <text evidence="10">Belongs to the intermediate filament family.</text>
</comment>
<keyword evidence="7" id="KW-0206">Cytoskeleton</keyword>
<dbReference type="PANTHER" id="PTHR45652">
    <property type="entry name" value="GLIAL FIBRILLARY ACIDIC PROTEIN"/>
    <property type="match status" value="1"/>
</dbReference>
<dbReference type="PROSITE" id="PS00226">
    <property type="entry name" value="IF_ROD_1"/>
    <property type="match status" value="1"/>
</dbReference>
<feature type="compositionally biased region" description="Polar residues" evidence="12">
    <location>
        <begin position="80"/>
        <end position="97"/>
    </location>
</feature>
<evidence type="ECO:0000259" key="13">
    <source>
        <dbReference type="PROSITE" id="PS51842"/>
    </source>
</evidence>
<dbReference type="EMBL" id="JAFJMO010000011">
    <property type="protein sequence ID" value="KAJ8263222.1"/>
    <property type="molecule type" value="Genomic_DNA"/>
</dbReference>
<evidence type="ECO:0000256" key="9">
    <source>
        <dbReference type="ARBA" id="ARBA00046027"/>
    </source>
</evidence>
<organism evidence="14 15">
    <name type="scientific">Conger conger</name>
    <name type="common">Conger eel</name>
    <name type="synonym">Muraena conger</name>
    <dbReference type="NCBI Taxonomy" id="82655"/>
    <lineage>
        <taxon>Eukaryota</taxon>
        <taxon>Metazoa</taxon>
        <taxon>Chordata</taxon>
        <taxon>Craniata</taxon>
        <taxon>Vertebrata</taxon>
        <taxon>Euteleostomi</taxon>
        <taxon>Actinopterygii</taxon>
        <taxon>Neopterygii</taxon>
        <taxon>Teleostei</taxon>
        <taxon>Anguilliformes</taxon>
        <taxon>Congridae</taxon>
        <taxon>Conger</taxon>
    </lineage>
</organism>
<reference evidence="14" key="1">
    <citation type="journal article" date="2023" name="Science">
        <title>Genome structures resolve the early diversification of teleost fishes.</title>
        <authorList>
            <person name="Parey E."/>
            <person name="Louis A."/>
            <person name="Montfort J."/>
            <person name="Bouchez O."/>
            <person name="Roques C."/>
            <person name="Iampietro C."/>
            <person name="Lluch J."/>
            <person name="Castinel A."/>
            <person name="Donnadieu C."/>
            <person name="Desvignes T."/>
            <person name="Floi Bucao C."/>
            <person name="Jouanno E."/>
            <person name="Wen M."/>
            <person name="Mejri S."/>
            <person name="Dirks R."/>
            <person name="Jansen H."/>
            <person name="Henkel C."/>
            <person name="Chen W.J."/>
            <person name="Zahm M."/>
            <person name="Cabau C."/>
            <person name="Klopp C."/>
            <person name="Thompson A.W."/>
            <person name="Robinson-Rechavi M."/>
            <person name="Braasch I."/>
            <person name="Lecointre G."/>
            <person name="Bobe J."/>
            <person name="Postlethwait J.H."/>
            <person name="Berthelot C."/>
            <person name="Roest Crollius H."/>
            <person name="Guiguen Y."/>
        </authorList>
    </citation>
    <scope>NUCLEOTIDE SEQUENCE</scope>
    <source>
        <strain evidence="14">Concon-B</strain>
    </source>
</reference>
<name>A0A9Q1D994_CONCO</name>
<protein>
    <recommendedName>
        <fullName evidence="13">IF rod domain-containing protein</fullName>
    </recommendedName>
</protein>
<evidence type="ECO:0000256" key="1">
    <source>
        <dbReference type="ARBA" id="ARBA00004245"/>
    </source>
</evidence>
<dbReference type="PROSITE" id="PS51842">
    <property type="entry name" value="IF_ROD_2"/>
    <property type="match status" value="1"/>
</dbReference>
<evidence type="ECO:0000313" key="15">
    <source>
        <dbReference type="Proteomes" id="UP001152803"/>
    </source>
</evidence>
<dbReference type="PRINTS" id="PR01248">
    <property type="entry name" value="TYPE1KERATIN"/>
</dbReference>
<feature type="compositionally biased region" description="Acidic residues" evidence="12">
    <location>
        <begin position="522"/>
        <end position="538"/>
    </location>
</feature>
<evidence type="ECO:0000313" key="14">
    <source>
        <dbReference type="EMBL" id="KAJ8263222.1"/>
    </source>
</evidence>
<keyword evidence="5" id="KW-0007">Acetylation</keyword>
<dbReference type="Proteomes" id="UP001152803">
    <property type="component" value="Unassembled WGS sequence"/>
</dbReference>
<evidence type="ECO:0000256" key="12">
    <source>
        <dbReference type="SAM" id="MobiDB-lite"/>
    </source>
</evidence>
<dbReference type="InterPro" id="IPR018039">
    <property type="entry name" value="IF_conserved"/>
</dbReference>
<keyword evidence="15" id="KW-1185">Reference proteome</keyword>
<evidence type="ECO:0000256" key="5">
    <source>
        <dbReference type="ARBA" id="ARBA00022990"/>
    </source>
</evidence>
<dbReference type="GO" id="GO:0033693">
    <property type="term" value="P:neurofilament bundle assembly"/>
    <property type="evidence" value="ECO:0007669"/>
    <property type="project" value="TreeGrafter"/>
</dbReference>
<dbReference type="Pfam" id="PF00038">
    <property type="entry name" value="Filament"/>
    <property type="match status" value="1"/>
</dbReference>
<evidence type="ECO:0000256" key="11">
    <source>
        <dbReference type="SAM" id="Coils"/>
    </source>
</evidence>
<proteinExistence type="inferred from homology"/>
<feature type="region of interest" description="Disordered" evidence="12">
    <location>
        <begin position="460"/>
        <end position="482"/>
    </location>
</feature>
<evidence type="ECO:0000256" key="10">
    <source>
        <dbReference type="RuleBase" id="RU000685"/>
    </source>
</evidence>
<dbReference type="InterPro" id="IPR039008">
    <property type="entry name" value="IF_rod_dom"/>
</dbReference>
<dbReference type="PANTHER" id="PTHR45652:SF3">
    <property type="entry name" value="NEUROFILAMENT MEDIUM POLYPEPTIDE"/>
    <property type="match status" value="1"/>
</dbReference>
<keyword evidence="6 11" id="KW-0175">Coiled coil</keyword>
<feature type="region of interest" description="Disordered" evidence="12">
    <location>
        <begin position="522"/>
        <end position="671"/>
    </location>
</feature>
<feature type="compositionally biased region" description="Basic residues" evidence="12">
    <location>
        <begin position="655"/>
        <end position="671"/>
    </location>
</feature>
<dbReference type="Gene3D" id="1.20.5.170">
    <property type="match status" value="1"/>
</dbReference>
<evidence type="ECO:0000256" key="6">
    <source>
        <dbReference type="ARBA" id="ARBA00023054"/>
    </source>
</evidence>
<evidence type="ECO:0000256" key="2">
    <source>
        <dbReference type="ARBA" id="ARBA00004489"/>
    </source>
</evidence>
<dbReference type="GO" id="GO:0005200">
    <property type="term" value="F:structural constituent of cytoskeleton"/>
    <property type="evidence" value="ECO:0007669"/>
    <property type="project" value="TreeGrafter"/>
</dbReference>
<accession>A0A9Q1D994</accession>
<dbReference type="FunFam" id="1.20.5.1160:FF:000001">
    <property type="entry name" value="Keratin type II"/>
    <property type="match status" value="1"/>
</dbReference>
<feature type="domain" description="IF rod" evidence="13">
    <location>
        <begin position="145"/>
        <end position="456"/>
    </location>
</feature>
<dbReference type="Gene3D" id="1.20.5.500">
    <property type="entry name" value="Single helix bin"/>
    <property type="match status" value="1"/>
</dbReference>